<evidence type="ECO:0000313" key="2">
    <source>
        <dbReference type="EMBL" id="CAG2064918.1"/>
    </source>
</evidence>
<dbReference type="InterPro" id="IPR027417">
    <property type="entry name" value="P-loop_NTPase"/>
</dbReference>
<proteinExistence type="predicted"/>
<dbReference type="EMBL" id="CAJPIN010038032">
    <property type="protein sequence ID" value="CAG2064918.1"/>
    <property type="molecule type" value="Genomic_DNA"/>
</dbReference>
<dbReference type="PANTHER" id="PTHR42908:SF6">
    <property type="entry name" value="116 KDA U5 SMALL NUCLEAR RIBONUCLEOPROTEIN COMPONENT"/>
    <property type="match status" value="1"/>
</dbReference>
<keyword evidence="3" id="KW-1185">Reference proteome</keyword>
<dbReference type="PANTHER" id="PTHR42908">
    <property type="entry name" value="TRANSLATION ELONGATION FACTOR-RELATED"/>
    <property type="match status" value="1"/>
</dbReference>
<feature type="region of interest" description="Disordered" evidence="1">
    <location>
        <begin position="1"/>
        <end position="28"/>
    </location>
</feature>
<feature type="non-terminal residue" evidence="2">
    <location>
        <position position="1"/>
    </location>
</feature>
<dbReference type="Proteomes" id="UP001153148">
    <property type="component" value="Unassembled WGS sequence"/>
</dbReference>
<name>A0ABN7PAT8_TIMPD</name>
<dbReference type="Gene3D" id="3.90.1430.10">
    <property type="entry name" value="Yeast translation eEF2 (G' domain)"/>
    <property type="match status" value="1"/>
</dbReference>
<gene>
    <name evidence="2" type="ORF">TPAB3V08_LOCUS11862</name>
</gene>
<sequence>LLQPPPLPLPPPPLLQPPPLPPPPLRLPPPPLPPPLPLLLLPDLYADEENAQVVSPILGNVCFASSMYAVCFTLKSFANIYAQTYPGINIKEFSRRLWGDIYFNSKTYGGKLYQPGTYLLSR</sequence>
<evidence type="ECO:0000256" key="1">
    <source>
        <dbReference type="SAM" id="MobiDB-lite"/>
    </source>
</evidence>
<comment type="caution">
    <text evidence="2">The sequence shown here is derived from an EMBL/GenBank/DDBJ whole genome shotgun (WGS) entry which is preliminary data.</text>
</comment>
<evidence type="ECO:0000313" key="3">
    <source>
        <dbReference type="Proteomes" id="UP001153148"/>
    </source>
</evidence>
<organism evidence="2 3">
    <name type="scientific">Timema podura</name>
    <name type="common">Walking stick</name>
    <dbReference type="NCBI Taxonomy" id="61482"/>
    <lineage>
        <taxon>Eukaryota</taxon>
        <taxon>Metazoa</taxon>
        <taxon>Ecdysozoa</taxon>
        <taxon>Arthropoda</taxon>
        <taxon>Hexapoda</taxon>
        <taxon>Insecta</taxon>
        <taxon>Pterygota</taxon>
        <taxon>Neoptera</taxon>
        <taxon>Polyneoptera</taxon>
        <taxon>Phasmatodea</taxon>
        <taxon>Timematodea</taxon>
        <taxon>Timematoidea</taxon>
        <taxon>Timematidae</taxon>
        <taxon>Timema</taxon>
    </lineage>
</organism>
<accession>A0ABN7PAT8</accession>
<dbReference type="SUPFAM" id="SSF52540">
    <property type="entry name" value="P-loop containing nucleoside triphosphate hydrolases"/>
    <property type="match status" value="1"/>
</dbReference>
<protein>
    <submittedName>
        <fullName evidence="2">Uncharacterized protein</fullName>
    </submittedName>
</protein>
<reference evidence="2" key="1">
    <citation type="submission" date="2021-03" db="EMBL/GenBank/DDBJ databases">
        <authorList>
            <person name="Tran Van P."/>
        </authorList>
    </citation>
    <scope>NUCLEOTIDE SEQUENCE</scope>
</reference>